<dbReference type="EMBL" id="HBHW01006338">
    <property type="protein sequence ID" value="CAE0036837.1"/>
    <property type="molecule type" value="Transcribed_RNA"/>
</dbReference>
<dbReference type="EMBL" id="HBHW01006332">
    <property type="protein sequence ID" value="CAE0036833.1"/>
    <property type="molecule type" value="Transcribed_RNA"/>
</dbReference>
<sequence>MERHVDVGNDNPTFPGRNFQRRTFYRGQPIDEKRNPLALYYFGGKEEEQRKFVDSGASGGWEPPGSGSFDHRFGNDSYAQREAEVGKYDAPFHDEDRPASPPLRVNGSSVENFVLESIRDLEVKAEASRLRRLGSRVEGTGEDETDEGEDARVDDGHRTCGADGGIRVNDGLVSASGLFAGSGDQQPASNAQVYDIGSDGRIEVDRTQSMEPL</sequence>
<feature type="region of interest" description="Disordered" evidence="1">
    <location>
        <begin position="51"/>
        <end position="106"/>
    </location>
</feature>
<gene>
    <name evidence="2" type="ORF">RMAR00112_LOCUS4783</name>
    <name evidence="3" type="ORF">RMAR00112_LOCUS4787</name>
</gene>
<proteinExistence type="predicted"/>
<organism evidence="2">
    <name type="scientific">Rhodosorus marinus</name>
    <dbReference type="NCBI Taxonomy" id="101924"/>
    <lineage>
        <taxon>Eukaryota</taxon>
        <taxon>Rhodophyta</taxon>
        <taxon>Stylonematophyceae</taxon>
        <taxon>Stylonematales</taxon>
        <taxon>Stylonemataceae</taxon>
        <taxon>Rhodosorus</taxon>
    </lineage>
</organism>
<feature type="compositionally biased region" description="Basic and acidic residues" evidence="1">
    <location>
        <begin position="198"/>
        <end position="213"/>
    </location>
</feature>
<feature type="compositionally biased region" description="Basic and acidic residues" evidence="1">
    <location>
        <begin position="69"/>
        <end position="98"/>
    </location>
</feature>
<accession>A0A7S2ZDK0</accession>
<feature type="compositionally biased region" description="Acidic residues" evidence="1">
    <location>
        <begin position="140"/>
        <end position="149"/>
    </location>
</feature>
<feature type="compositionally biased region" description="Polar residues" evidence="1">
    <location>
        <begin position="183"/>
        <end position="192"/>
    </location>
</feature>
<reference evidence="2" key="1">
    <citation type="submission" date="2021-01" db="EMBL/GenBank/DDBJ databases">
        <authorList>
            <person name="Corre E."/>
            <person name="Pelletier E."/>
            <person name="Niang G."/>
            <person name="Scheremetjew M."/>
            <person name="Finn R."/>
            <person name="Kale V."/>
            <person name="Holt S."/>
            <person name="Cochrane G."/>
            <person name="Meng A."/>
            <person name="Brown T."/>
            <person name="Cohen L."/>
        </authorList>
    </citation>
    <scope>NUCLEOTIDE SEQUENCE</scope>
    <source>
        <strain evidence="2">CCMP 769</strain>
    </source>
</reference>
<feature type="compositionally biased region" description="Basic and acidic residues" evidence="1">
    <location>
        <begin position="150"/>
        <end position="160"/>
    </location>
</feature>
<evidence type="ECO:0000256" key="1">
    <source>
        <dbReference type="SAM" id="MobiDB-lite"/>
    </source>
</evidence>
<name>A0A7S2ZDK0_9RHOD</name>
<feature type="region of interest" description="Disordered" evidence="1">
    <location>
        <begin position="1"/>
        <end position="27"/>
    </location>
</feature>
<evidence type="ECO:0000313" key="3">
    <source>
        <dbReference type="EMBL" id="CAE0036837.1"/>
    </source>
</evidence>
<feature type="region of interest" description="Disordered" evidence="1">
    <location>
        <begin position="129"/>
        <end position="213"/>
    </location>
</feature>
<dbReference type="AlphaFoldDB" id="A0A7S2ZDK0"/>
<protein>
    <submittedName>
        <fullName evidence="2">Uncharacterized protein</fullName>
    </submittedName>
</protein>
<evidence type="ECO:0000313" key="2">
    <source>
        <dbReference type="EMBL" id="CAE0036833.1"/>
    </source>
</evidence>